<accession>A0A8X8XV60</accession>
<keyword evidence="3" id="KW-1185">Reference proteome</keyword>
<feature type="compositionally biased region" description="Low complexity" evidence="1">
    <location>
        <begin position="147"/>
        <end position="161"/>
    </location>
</feature>
<feature type="compositionally biased region" description="Basic and acidic residues" evidence="1">
    <location>
        <begin position="375"/>
        <end position="393"/>
    </location>
</feature>
<comment type="caution">
    <text evidence="2">The sequence shown here is derived from an EMBL/GenBank/DDBJ whole genome shotgun (WGS) entry which is preliminary data.</text>
</comment>
<name>A0A8X8XV60_SALSN</name>
<evidence type="ECO:0000313" key="2">
    <source>
        <dbReference type="EMBL" id="KAG6421050.1"/>
    </source>
</evidence>
<feature type="region of interest" description="Disordered" evidence="1">
    <location>
        <begin position="185"/>
        <end position="398"/>
    </location>
</feature>
<reference evidence="2" key="1">
    <citation type="submission" date="2018-01" db="EMBL/GenBank/DDBJ databases">
        <authorList>
            <person name="Mao J.F."/>
        </authorList>
    </citation>
    <scope>NUCLEOTIDE SEQUENCE</scope>
    <source>
        <strain evidence="2">Huo1</strain>
        <tissue evidence="2">Leaf</tissue>
    </source>
</reference>
<dbReference type="Proteomes" id="UP000298416">
    <property type="component" value="Unassembled WGS sequence"/>
</dbReference>
<protein>
    <submittedName>
        <fullName evidence="2">Uncharacterized protein</fullName>
    </submittedName>
</protein>
<feature type="region of interest" description="Disordered" evidence="1">
    <location>
        <begin position="434"/>
        <end position="484"/>
    </location>
</feature>
<feature type="compositionally biased region" description="Basic and acidic residues" evidence="1">
    <location>
        <begin position="194"/>
        <end position="218"/>
    </location>
</feature>
<evidence type="ECO:0000313" key="3">
    <source>
        <dbReference type="Proteomes" id="UP000298416"/>
    </source>
</evidence>
<proteinExistence type="predicted"/>
<dbReference type="AlphaFoldDB" id="A0A8X8XV60"/>
<feature type="compositionally biased region" description="Polar residues" evidence="1">
    <location>
        <begin position="434"/>
        <end position="449"/>
    </location>
</feature>
<feature type="compositionally biased region" description="Polar residues" evidence="1">
    <location>
        <begin position="329"/>
        <end position="340"/>
    </location>
</feature>
<gene>
    <name evidence="2" type="ORF">SASPL_117599</name>
</gene>
<feature type="compositionally biased region" description="Polar residues" evidence="1">
    <location>
        <begin position="457"/>
        <end position="478"/>
    </location>
</feature>
<dbReference type="EMBL" id="PNBA02000006">
    <property type="protein sequence ID" value="KAG6421050.1"/>
    <property type="molecule type" value="Genomic_DNA"/>
</dbReference>
<organism evidence="2">
    <name type="scientific">Salvia splendens</name>
    <name type="common">Scarlet sage</name>
    <dbReference type="NCBI Taxonomy" id="180675"/>
    <lineage>
        <taxon>Eukaryota</taxon>
        <taxon>Viridiplantae</taxon>
        <taxon>Streptophyta</taxon>
        <taxon>Embryophyta</taxon>
        <taxon>Tracheophyta</taxon>
        <taxon>Spermatophyta</taxon>
        <taxon>Magnoliopsida</taxon>
        <taxon>eudicotyledons</taxon>
        <taxon>Gunneridae</taxon>
        <taxon>Pentapetalae</taxon>
        <taxon>asterids</taxon>
        <taxon>lamiids</taxon>
        <taxon>Lamiales</taxon>
        <taxon>Lamiaceae</taxon>
        <taxon>Nepetoideae</taxon>
        <taxon>Mentheae</taxon>
        <taxon>Salviinae</taxon>
        <taxon>Salvia</taxon>
        <taxon>Salvia subgen. Calosphace</taxon>
        <taxon>core Calosphace</taxon>
    </lineage>
</organism>
<evidence type="ECO:0000256" key="1">
    <source>
        <dbReference type="SAM" id="MobiDB-lite"/>
    </source>
</evidence>
<feature type="region of interest" description="Disordered" evidence="1">
    <location>
        <begin position="1"/>
        <end position="169"/>
    </location>
</feature>
<feature type="compositionally biased region" description="Low complexity" evidence="1">
    <location>
        <begin position="1"/>
        <end position="10"/>
    </location>
</feature>
<feature type="compositionally biased region" description="Basic and acidic residues" evidence="1">
    <location>
        <begin position="280"/>
        <end position="292"/>
    </location>
</feature>
<sequence>MDRGNLNNSGGRLGDGHDSRKDYSHSSSLKFRASTNDDDSVERGVPVVDSVYNNVNAFSNPKDEDFEYDGGESSFVSFGREGIDEEASRRSSHGSDPGFDKSDSDAENYGFDRSPTYDEDKPQQRFKLPLSSHKTHEHLSTNTASWSPKSTSSKIEKPSSSVFLTRKSSSSDYLERSMHGLKLDNSTAATFDESDGKTSRSEETDCVRNQGKKFDADPPAKFSKQPNLVFEKNRNEIGNSSPEREEGLNFEKLTGGFRHKGYNYPSFGKKQFYISSSKNESPRTEPKNRMPDRQSTPDTDSSGEEDWMQKSLDHKHRHSTLNGGKDLKTTPSFAASNSAFGSDDSDLDEDELLRRRTSHLHSGISRRTKAFPAIQEKEKNSKLQLRSKADNGMDGKATSSETFKRYYEIKRNSMAAKPANSDARGLLYQRGSEMSDSGIVQESKLSAEQDSLPMRKTNPNPRMLNKTSSNTDFSNQKVSHVHPKLPDYDNFVQFFQKNRS</sequence>
<feature type="compositionally biased region" description="Basic and acidic residues" evidence="1">
    <location>
        <begin position="14"/>
        <end position="24"/>
    </location>
</feature>
<feature type="compositionally biased region" description="Basic residues" evidence="1">
    <location>
        <begin position="355"/>
        <end position="369"/>
    </location>
</feature>
<reference evidence="2" key="2">
    <citation type="submission" date="2020-08" db="EMBL/GenBank/DDBJ databases">
        <title>Plant Genome Project.</title>
        <authorList>
            <person name="Zhang R.-G."/>
        </authorList>
    </citation>
    <scope>NUCLEOTIDE SEQUENCE</scope>
    <source>
        <strain evidence="2">Huo1</strain>
        <tissue evidence="2">Leaf</tissue>
    </source>
</reference>